<dbReference type="InterPro" id="IPR046758">
    <property type="entry name" value="Sey1/RHD3-like_3HB"/>
</dbReference>
<dbReference type="GeneID" id="14891132"/>
<keyword evidence="5" id="KW-0256">Endoplasmic reticulum</keyword>
<dbReference type="Pfam" id="PF05879">
    <property type="entry name" value="RHD3_GTPase"/>
    <property type="match status" value="1"/>
</dbReference>
<dbReference type="Pfam" id="PF20428">
    <property type="entry name" value="Sey1_3HB"/>
    <property type="match status" value="1"/>
</dbReference>
<dbReference type="InterPro" id="IPR030386">
    <property type="entry name" value="G_GB1_RHD3_dom"/>
</dbReference>
<evidence type="ECO:0000256" key="8">
    <source>
        <dbReference type="ARBA" id="ARBA00023136"/>
    </source>
</evidence>
<sequence length="558" mass="64991">MDESSPKKHFVTKQVNVAKTPRDRVMSQYVESVQSLSKVINKVNPESGLQIIDGDGNFASTDTRERPSLNNYIKSKPEFINRGTSYNAVGILGAQSSGKSTLLNHLFYTQFRILNESLGRSRTTHGVWMALSGKNSEIVVFDLEGTDGSSREDDYSFERKTSLFSLSVCSVLMVNLWSHDVGRFQASNMSLLKTVFELNLQLFVKEETPKTLIVFVIRDREADTPFEQIERDIMEDIMRIWETVIPPQQFVGAPINQFFDFQFTSLPHFEHFYDNFVKEAHELRLRFDSNAEDTFFSPLYNKNIPADGLSCFCEQIWETIKDNKELDLPSQREMLSKFRCNEISSQIYKEFTESTKNETSQLKSGRIIPEFKKVFTEAIDDSLKNFKQATERYMPNIVEQFEETLKKQLQNSVESLFERQAEVMEQEINKRTKQEFTNIRNGYALLHNKKEFNYVSYQTFARKLGTTKTMIERQWRDQFDKAVPAFLAEKTKEKFESVCKDIGTAYDDAVTKLLDLMKEHFKDFIQCMLRPKIIPYLDACKKDMWINIRNVISERVKN</sequence>
<keyword evidence="8" id="KW-0472">Membrane</keyword>
<evidence type="ECO:0000313" key="12">
    <source>
        <dbReference type="Proteomes" id="UP000014680"/>
    </source>
</evidence>
<evidence type="ECO:0000259" key="10">
    <source>
        <dbReference type="PROSITE" id="PS51715"/>
    </source>
</evidence>
<dbReference type="VEuPathDB" id="AmoebaDB:EIN_379540"/>
<keyword evidence="12" id="KW-1185">Reference proteome</keyword>
<evidence type="ECO:0000256" key="3">
    <source>
        <dbReference type="ARBA" id="ARBA00022741"/>
    </source>
</evidence>
<dbReference type="PROSITE" id="PS51715">
    <property type="entry name" value="G_GB1_RHD3"/>
    <property type="match status" value="1"/>
</dbReference>
<dbReference type="AlphaFoldDB" id="A0A0A1UAK6"/>
<organism evidence="11 12">
    <name type="scientific">Entamoeba invadens IP1</name>
    <dbReference type="NCBI Taxonomy" id="370355"/>
    <lineage>
        <taxon>Eukaryota</taxon>
        <taxon>Amoebozoa</taxon>
        <taxon>Evosea</taxon>
        <taxon>Archamoebae</taxon>
        <taxon>Mastigamoebida</taxon>
        <taxon>Entamoebidae</taxon>
        <taxon>Entamoeba</taxon>
    </lineage>
</organism>
<feature type="domain" description="GB1/RHD3-type G" evidence="10">
    <location>
        <begin position="83"/>
        <end position="302"/>
    </location>
</feature>
<accession>A0A0A1UAK6</accession>
<evidence type="ECO:0000256" key="5">
    <source>
        <dbReference type="ARBA" id="ARBA00022824"/>
    </source>
</evidence>
<dbReference type="GO" id="GO:0005525">
    <property type="term" value="F:GTP binding"/>
    <property type="evidence" value="ECO:0007669"/>
    <property type="project" value="UniProtKB-KW"/>
</dbReference>
<evidence type="ECO:0000256" key="7">
    <source>
        <dbReference type="ARBA" id="ARBA00023134"/>
    </source>
</evidence>
<dbReference type="Proteomes" id="UP000014680">
    <property type="component" value="Unassembled WGS sequence"/>
</dbReference>
<dbReference type="OrthoDB" id="1597724at2759"/>
<evidence type="ECO:0000256" key="1">
    <source>
        <dbReference type="ARBA" id="ARBA00004477"/>
    </source>
</evidence>
<keyword evidence="2" id="KW-0812">Transmembrane</keyword>
<feature type="non-terminal residue" evidence="11">
    <location>
        <position position="558"/>
    </location>
</feature>
<evidence type="ECO:0000256" key="6">
    <source>
        <dbReference type="ARBA" id="ARBA00022989"/>
    </source>
</evidence>
<keyword evidence="4" id="KW-0378">Hydrolase</keyword>
<proteinExistence type="inferred from homology"/>
<dbReference type="InterPro" id="IPR008803">
    <property type="entry name" value="RHD3/Sey1"/>
</dbReference>
<dbReference type="GO" id="GO:0005789">
    <property type="term" value="C:endoplasmic reticulum membrane"/>
    <property type="evidence" value="ECO:0007669"/>
    <property type="project" value="UniProtKB-SubCell"/>
</dbReference>
<dbReference type="PANTHER" id="PTHR45923:SF2">
    <property type="entry name" value="PROTEIN SEY1"/>
    <property type="match status" value="1"/>
</dbReference>
<dbReference type="Gene3D" id="3.40.50.300">
    <property type="entry name" value="P-loop containing nucleotide triphosphate hydrolases"/>
    <property type="match status" value="1"/>
</dbReference>
<dbReference type="FunFam" id="3.40.50.300:FF:000727">
    <property type="entry name" value="Protein SEY1 homolog"/>
    <property type="match status" value="1"/>
</dbReference>
<dbReference type="RefSeq" id="XP_004258848.1">
    <property type="nucleotide sequence ID" value="XM_004258800.1"/>
</dbReference>
<dbReference type="EMBL" id="KB206395">
    <property type="protein sequence ID" value="ELP92077.1"/>
    <property type="molecule type" value="Genomic_DNA"/>
</dbReference>
<feature type="non-terminal residue" evidence="11">
    <location>
        <position position="1"/>
    </location>
</feature>
<name>A0A0A1UAK6_ENTIV</name>
<evidence type="ECO:0000256" key="4">
    <source>
        <dbReference type="ARBA" id="ARBA00022801"/>
    </source>
</evidence>
<keyword evidence="6" id="KW-1133">Transmembrane helix</keyword>
<dbReference type="PANTHER" id="PTHR45923">
    <property type="entry name" value="PROTEIN SEY1"/>
    <property type="match status" value="1"/>
</dbReference>
<dbReference type="GO" id="GO:0016320">
    <property type="term" value="P:endoplasmic reticulum membrane fusion"/>
    <property type="evidence" value="ECO:0007669"/>
    <property type="project" value="TreeGrafter"/>
</dbReference>
<dbReference type="GO" id="GO:0003924">
    <property type="term" value="F:GTPase activity"/>
    <property type="evidence" value="ECO:0007669"/>
    <property type="project" value="TreeGrafter"/>
</dbReference>
<dbReference type="OMA" id="NELCEDA"/>
<protein>
    <submittedName>
        <fullName evidence="11">GTP-binding protein, putative</fullName>
    </submittedName>
</protein>
<evidence type="ECO:0000313" key="11">
    <source>
        <dbReference type="EMBL" id="ELP92077.1"/>
    </source>
</evidence>
<keyword evidence="7" id="KW-0342">GTP-binding</keyword>
<comment type="similarity">
    <text evidence="9">Belongs to the TRAFAC class dynamin-like GTPase superfamily. GB1/RHD3 GTPase family.</text>
</comment>
<comment type="subcellular location">
    <subcellularLocation>
        <location evidence="1">Endoplasmic reticulum membrane</location>
        <topology evidence="1">Multi-pass membrane protein</topology>
    </subcellularLocation>
</comment>
<dbReference type="SUPFAM" id="SSF52540">
    <property type="entry name" value="P-loop containing nucleoside triphosphate hydrolases"/>
    <property type="match status" value="1"/>
</dbReference>
<evidence type="ECO:0000256" key="9">
    <source>
        <dbReference type="PROSITE-ProRule" id="PRU01052"/>
    </source>
</evidence>
<keyword evidence="3" id="KW-0547">Nucleotide-binding</keyword>
<dbReference type="KEGG" id="eiv:EIN_379540"/>
<evidence type="ECO:0000256" key="2">
    <source>
        <dbReference type="ARBA" id="ARBA00022692"/>
    </source>
</evidence>
<gene>
    <name evidence="11" type="ORF">EIN_379540</name>
</gene>
<dbReference type="InterPro" id="IPR027417">
    <property type="entry name" value="P-loop_NTPase"/>
</dbReference>
<reference evidence="11 12" key="1">
    <citation type="submission" date="2012-10" db="EMBL/GenBank/DDBJ databases">
        <authorList>
            <person name="Zafar N."/>
            <person name="Inman J."/>
            <person name="Hall N."/>
            <person name="Lorenzi H."/>
            <person name="Caler E."/>
        </authorList>
    </citation>
    <scope>NUCLEOTIDE SEQUENCE [LARGE SCALE GENOMIC DNA]</scope>
    <source>
        <strain evidence="11 12">IP1</strain>
    </source>
</reference>